<dbReference type="GO" id="GO:0000160">
    <property type="term" value="P:phosphorelay signal transduction system"/>
    <property type="evidence" value="ECO:0007669"/>
    <property type="project" value="InterPro"/>
</dbReference>
<dbReference type="SMART" id="SM00448">
    <property type="entry name" value="REC"/>
    <property type="match status" value="1"/>
</dbReference>
<dbReference type="PROSITE" id="PS50110">
    <property type="entry name" value="RESPONSE_REGULATORY"/>
    <property type="match status" value="1"/>
</dbReference>
<feature type="domain" description="Response regulatory" evidence="2">
    <location>
        <begin position="13"/>
        <end position="119"/>
    </location>
</feature>
<dbReference type="InterPro" id="IPR001789">
    <property type="entry name" value="Sig_transdc_resp-reg_receiver"/>
</dbReference>
<dbReference type="InterPro" id="IPR011006">
    <property type="entry name" value="CheY-like_superfamily"/>
</dbReference>
<sequence length="125" mass="13031">MKRTAGGPLSGLSVLIVEDEFLIAVEAQRIIEEAGAASAWPVNSVDAARKHLANQSVDVVILDMRLGDGDSGGLMAELLACGTPFVIASGLAMTHSHAAVVVMKPYRDIDLVDAILATMASSRNS</sequence>
<name>A0A1G6B4R5_9HYPH</name>
<evidence type="ECO:0000313" key="4">
    <source>
        <dbReference type="Proteomes" id="UP000199071"/>
    </source>
</evidence>
<dbReference type="Gene3D" id="3.40.50.2300">
    <property type="match status" value="1"/>
</dbReference>
<dbReference type="Pfam" id="PF00072">
    <property type="entry name" value="Response_reg"/>
    <property type="match status" value="1"/>
</dbReference>
<accession>A0A1G6B4R5</accession>
<keyword evidence="4" id="KW-1185">Reference proteome</keyword>
<protein>
    <submittedName>
        <fullName evidence="3">Response regulator receiver domain-containing protein</fullName>
    </submittedName>
</protein>
<dbReference type="SUPFAM" id="SSF52172">
    <property type="entry name" value="CheY-like"/>
    <property type="match status" value="1"/>
</dbReference>
<dbReference type="Proteomes" id="UP000199071">
    <property type="component" value="Unassembled WGS sequence"/>
</dbReference>
<proteinExistence type="predicted"/>
<feature type="modified residue" description="4-aspartylphosphate" evidence="1">
    <location>
        <position position="63"/>
    </location>
</feature>
<dbReference type="AlphaFoldDB" id="A0A1G6B4R5"/>
<evidence type="ECO:0000313" key="3">
    <source>
        <dbReference type="EMBL" id="SDB15650.1"/>
    </source>
</evidence>
<organism evidence="3 4">
    <name type="scientific">Bauldia litoralis</name>
    <dbReference type="NCBI Taxonomy" id="665467"/>
    <lineage>
        <taxon>Bacteria</taxon>
        <taxon>Pseudomonadati</taxon>
        <taxon>Pseudomonadota</taxon>
        <taxon>Alphaproteobacteria</taxon>
        <taxon>Hyphomicrobiales</taxon>
        <taxon>Kaistiaceae</taxon>
        <taxon>Bauldia</taxon>
    </lineage>
</organism>
<reference evidence="3 4" key="1">
    <citation type="submission" date="2016-10" db="EMBL/GenBank/DDBJ databases">
        <authorList>
            <person name="de Groot N.N."/>
        </authorList>
    </citation>
    <scope>NUCLEOTIDE SEQUENCE [LARGE SCALE GENOMIC DNA]</scope>
    <source>
        <strain evidence="3 4">ATCC 35022</strain>
    </source>
</reference>
<evidence type="ECO:0000256" key="1">
    <source>
        <dbReference type="PROSITE-ProRule" id="PRU00169"/>
    </source>
</evidence>
<gene>
    <name evidence="3" type="ORF">SAMN02982931_01230</name>
</gene>
<dbReference type="RefSeq" id="WP_175478311.1">
    <property type="nucleotide sequence ID" value="NZ_FMXQ01000002.1"/>
</dbReference>
<dbReference type="STRING" id="665467.SAMN02982931_01230"/>
<evidence type="ECO:0000259" key="2">
    <source>
        <dbReference type="PROSITE" id="PS50110"/>
    </source>
</evidence>
<keyword evidence="1" id="KW-0597">Phosphoprotein</keyword>
<dbReference type="EMBL" id="FMXQ01000002">
    <property type="protein sequence ID" value="SDB15650.1"/>
    <property type="molecule type" value="Genomic_DNA"/>
</dbReference>